<dbReference type="AlphaFoldDB" id="A0A142JIZ5"/>
<dbReference type="KEGG" id="cnan:A2G96_10045"/>
<dbReference type="STRING" id="1796606.A2G96_10045"/>
<evidence type="ECO:0000313" key="2">
    <source>
        <dbReference type="Proteomes" id="UP000075238"/>
    </source>
</evidence>
<reference evidence="1 2" key="1">
    <citation type="submission" date="2016-03" db="EMBL/GenBank/DDBJ databases">
        <title>Complete genome sequence of a novel chlorpyrifos degrading bacterium, Cupriavidus nantongensis sp. X1.</title>
        <authorList>
            <person name="Fang L."/>
        </authorList>
    </citation>
    <scope>NUCLEOTIDE SEQUENCE [LARGE SCALE GENOMIC DNA]</scope>
    <source>
        <strain evidence="1 2">X1</strain>
    </source>
</reference>
<gene>
    <name evidence="1" type="ORF">A2G96_10045</name>
</gene>
<keyword evidence="2" id="KW-1185">Reference proteome</keyword>
<dbReference type="Proteomes" id="UP000075238">
    <property type="component" value="Chromosome 1"/>
</dbReference>
<accession>A0A142JIZ5</accession>
<protein>
    <submittedName>
        <fullName evidence="1">Uncharacterized protein</fullName>
    </submittedName>
</protein>
<proteinExistence type="predicted"/>
<name>A0A142JIZ5_9BURK</name>
<organism evidence="1 2">
    <name type="scientific">Cupriavidus nantongensis</name>
    <dbReference type="NCBI Taxonomy" id="1796606"/>
    <lineage>
        <taxon>Bacteria</taxon>
        <taxon>Pseudomonadati</taxon>
        <taxon>Pseudomonadota</taxon>
        <taxon>Betaproteobacteria</taxon>
        <taxon>Burkholderiales</taxon>
        <taxon>Burkholderiaceae</taxon>
        <taxon>Cupriavidus</taxon>
    </lineage>
</organism>
<dbReference type="EMBL" id="CP014844">
    <property type="protein sequence ID" value="AMR78057.1"/>
    <property type="molecule type" value="Genomic_DNA"/>
</dbReference>
<evidence type="ECO:0000313" key="1">
    <source>
        <dbReference type="EMBL" id="AMR78057.1"/>
    </source>
</evidence>
<sequence>MEMSEARHLGSRPSYMSPTVGKDGVWGSAGSHALRGALQRQSPRGVMDLLKSMDAQSMAHVLRETNFKVDEKLVERGRAAVFESVKGDLQAALTKGVDGSGVRKAGTGIQRETNGRVVQESARTRVAAGTDFAGEHRAAELIQSVLKAPMVRVATLGDQPLPQRASLQMVAAQALQKGVLGFGFDGLPGKYAVPVPMADVVELHRQAAIEVATQTTRAGLLAWASGVKVTGLSEWVPDSVQRLLHGSVSRDAAEIVVSGLTSGSIARHAQEYGLHGVANLLAANGLDPDAPTIGEQAQEMGLQIKEPDRERGQYFGTVVAQDHRASLIKIKRDEAIELPFAQIPGVRPRIGEALRLGFKLGTLSVSSKSAGIESNAR</sequence>